<protein>
    <submittedName>
        <fullName evidence="1">Uncharacterized protein</fullName>
    </submittedName>
</protein>
<organism evidence="1 2">
    <name type="scientific">Stylophora pistillata</name>
    <name type="common">Smooth cauliflower coral</name>
    <dbReference type="NCBI Taxonomy" id="50429"/>
    <lineage>
        <taxon>Eukaryota</taxon>
        <taxon>Metazoa</taxon>
        <taxon>Cnidaria</taxon>
        <taxon>Anthozoa</taxon>
        <taxon>Hexacorallia</taxon>
        <taxon>Scleractinia</taxon>
        <taxon>Astrocoeniina</taxon>
        <taxon>Pocilloporidae</taxon>
        <taxon>Stylophora</taxon>
    </lineage>
</organism>
<dbReference type="EMBL" id="LSMT01000790">
    <property type="protein sequence ID" value="PFX14367.1"/>
    <property type="molecule type" value="Genomic_DNA"/>
</dbReference>
<dbReference type="InterPro" id="IPR023211">
    <property type="entry name" value="DNA_pol_palm_dom_sf"/>
</dbReference>
<dbReference type="PANTHER" id="PTHR31511">
    <property type="entry name" value="PROTEIN CBG23764"/>
    <property type="match status" value="1"/>
</dbReference>
<reference evidence="2" key="1">
    <citation type="journal article" date="2017" name="bioRxiv">
        <title>Comparative analysis of the genomes of Stylophora pistillata and Acropora digitifera provides evidence for extensive differences between species of corals.</title>
        <authorList>
            <person name="Voolstra C.R."/>
            <person name="Li Y."/>
            <person name="Liew Y.J."/>
            <person name="Baumgarten S."/>
            <person name="Zoccola D."/>
            <person name="Flot J.-F."/>
            <person name="Tambutte S."/>
            <person name="Allemand D."/>
            <person name="Aranda M."/>
        </authorList>
    </citation>
    <scope>NUCLEOTIDE SEQUENCE [LARGE SCALE GENOMIC DNA]</scope>
</reference>
<dbReference type="SUPFAM" id="SSF56672">
    <property type="entry name" value="DNA/RNA polymerases"/>
    <property type="match status" value="1"/>
</dbReference>
<dbReference type="AlphaFoldDB" id="A0A2B4RDF6"/>
<dbReference type="InterPro" id="IPR043502">
    <property type="entry name" value="DNA/RNA_pol_sf"/>
</dbReference>
<dbReference type="STRING" id="50429.A0A2B4RDF6"/>
<gene>
    <name evidence="1" type="ORF">AWC38_SpisGene21476</name>
</gene>
<dbReference type="OrthoDB" id="5987425at2759"/>
<evidence type="ECO:0000313" key="1">
    <source>
        <dbReference type="EMBL" id="PFX14367.1"/>
    </source>
</evidence>
<name>A0A2B4RDF6_STYPI</name>
<evidence type="ECO:0000313" key="2">
    <source>
        <dbReference type="Proteomes" id="UP000225706"/>
    </source>
</evidence>
<sequence length="231" mass="26555">MGRKSIKFDKPVFCGMAILDLSKTLMYDFHYNYIKKKYEDKAKLLFTDTDSLMYEIETEDFYKDIAADVEEKFDTSNFPKDHISKIPTGCNKKVVGMMKDEAGGKIIEEFVGLRAKLYSYKILEGKEEKKCKGIKKTVIKKNITHEDYKKCLFSGNIQMRKMNVIRSHRHEIFTTLTGLAAGIGWVAKRVIKEPMTSDPSSNLMNYVKFTHVIAGSMAAKKYLEEQKILPS</sequence>
<dbReference type="Gene3D" id="3.90.1600.10">
    <property type="entry name" value="Palm domain of DNA polymerase"/>
    <property type="match status" value="1"/>
</dbReference>
<dbReference type="Proteomes" id="UP000225706">
    <property type="component" value="Unassembled WGS sequence"/>
</dbReference>
<proteinExistence type="predicted"/>
<accession>A0A2B4RDF6</accession>
<dbReference type="PANTHER" id="PTHR31511:SF12">
    <property type="entry name" value="RHO TERMINATION FACTOR N-TERMINAL DOMAIN-CONTAINING PROTEIN"/>
    <property type="match status" value="1"/>
</dbReference>
<comment type="caution">
    <text evidence="1">The sequence shown here is derived from an EMBL/GenBank/DDBJ whole genome shotgun (WGS) entry which is preliminary data.</text>
</comment>
<keyword evidence="2" id="KW-1185">Reference proteome</keyword>